<organism evidence="1 2">
    <name type="scientific">Sorangium cellulosum</name>
    <name type="common">Polyangium cellulosum</name>
    <dbReference type="NCBI Taxonomy" id="56"/>
    <lineage>
        <taxon>Bacteria</taxon>
        <taxon>Pseudomonadati</taxon>
        <taxon>Myxococcota</taxon>
        <taxon>Polyangia</taxon>
        <taxon>Polyangiales</taxon>
        <taxon>Polyangiaceae</taxon>
        <taxon>Sorangium</taxon>
    </lineage>
</organism>
<dbReference type="InterPro" id="IPR006764">
    <property type="entry name" value="SAM_dep_MeTrfase_SAV2177_type"/>
</dbReference>
<protein>
    <recommendedName>
        <fullName evidence="3">Methyltransferase</fullName>
    </recommendedName>
</protein>
<evidence type="ECO:0000313" key="1">
    <source>
        <dbReference type="EMBL" id="KYF53730.1"/>
    </source>
</evidence>
<dbReference type="Gene3D" id="3.40.50.150">
    <property type="entry name" value="Vaccinia Virus protein VP39"/>
    <property type="match status" value="1"/>
</dbReference>
<gene>
    <name evidence="1" type="ORF">BE04_48070</name>
</gene>
<sequence length="281" mass="31210">MRQPAPAARGCSLVPRSLKGRAARSLKEGTMEIDITKPHIGRVYDYVLGGHHNYDVDRRAAAAIMNLVPTYPKWAKLNRWFIQLVGQRWSEAGITNVLDLASGLPTQGHLNDYLPDARILFSDIDPVSVIYGEQILADKPNMRYVQADLREPSSLLAAAAEFFGAERRIAVGCIGIVYMMENDHSRDLLRQLHSFCGPGSVLALSFVMPRVASAAQQLNTAVAPAGIKIYPQTPEEMAALMSPWKVQECRPLVEWLDLDNFLTQEEYESSPFDALGLIAHH</sequence>
<evidence type="ECO:0000313" key="2">
    <source>
        <dbReference type="Proteomes" id="UP000075604"/>
    </source>
</evidence>
<name>A0A150PDK4_SORCE</name>
<accession>A0A150PDK4</accession>
<dbReference type="SUPFAM" id="SSF53335">
    <property type="entry name" value="S-adenosyl-L-methionine-dependent methyltransferases"/>
    <property type="match status" value="1"/>
</dbReference>
<evidence type="ECO:0008006" key="3">
    <source>
        <dbReference type="Google" id="ProtNLM"/>
    </source>
</evidence>
<dbReference type="AlphaFoldDB" id="A0A150PDK4"/>
<comment type="caution">
    <text evidence="1">The sequence shown here is derived from an EMBL/GenBank/DDBJ whole genome shotgun (WGS) entry which is preliminary data.</text>
</comment>
<dbReference type="Proteomes" id="UP000075604">
    <property type="component" value="Unassembled WGS sequence"/>
</dbReference>
<proteinExistence type="predicted"/>
<dbReference type="Pfam" id="PF04672">
    <property type="entry name" value="Methyltransf_19"/>
    <property type="match status" value="1"/>
</dbReference>
<dbReference type="EMBL" id="JELX01002957">
    <property type="protein sequence ID" value="KYF53730.1"/>
    <property type="molecule type" value="Genomic_DNA"/>
</dbReference>
<reference evidence="1 2" key="1">
    <citation type="submission" date="2014-02" db="EMBL/GenBank/DDBJ databases">
        <title>The small core and large imbalanced accessory genome model reveals a collaborative survival strategy of Sorangium cellulosum strains in nature.</title>
        <authorList>
            <person name="Han K."/>
            <person name="Peng R."/>
            <person name="Blom J."/>
            <person name="Li Y.-Z."/>
        </authorList>
    </citation>
    <scope>NUCLEOTIDE SEQUENCE [LARGE SCALE GENOMIC DNA]</scope>
    <source>
        <strain evidence="1 2">So0157-18</strain>
    </source>
</reference>
<dbReference type="PIRSF" id="PIRSF017393">
    <property type="entry name" value="MTase_SAV2177"/>
    <property type="match status" value="1"/>
</dbReference>
<dbReference type="InterPro" id="IPR029063">
    <property type="entry name" value="SAM-dependent_MTases_sf"/>
</dbReference>